<evidence type="ECO:0000256" key="1">
    <source>
        <dbReference type="SAM" id="MobiDB-lite"/>
    </source>
</evidence>
<evidence type="ECO:0000313" key="3">
    <source>
        <dbReference type="EMBL" id="KHN83672.1"/>
    </source>
</evidence>
<evidence type="ECO:0000256" key="2">
    <source>
        <dbReference type="SAM" id="SignalP"/>
    </source>
</evidence>
<evidence type="ECO:0000313" key="4">
    <source>
        <dbReference type="Proteomes" id="UP000031036"/>
    </source>
</evidence>
<reference evidence="3 4" key="1">
    <citation type="submission" date="2014-11" db="EMBL/GenBank/DDBJ databases">
        <title>Genetic blueprint of the zoonotic pathogen Toxocara canis.</title>
        <authorList>
            <person name="Zhu X.-Q."/>
            <person name="Korhonen P.K."/>
            <person name="Cai H."/>
            <person name="Young N.D."/>
            <person name="Nejsum P."/>
            <person name="von Samson-Himmelstjerna G."/>
            <person name="Boag P.R."/>
            <person name="Tan P."/>
            <person name="Li Q."/>
            <person name="Min J."/>
            <person name="Yang Y."/>
            <person name="Wang X."/>
            <person name="Fang X."/>
            <person name="Hall R.S."/>
            <person name="Hofmann A."/>
            <person name="Sternberg P.W."/>
            <person name="Jex A.R."/>
            <person name="Gasser R.B."/>
        </authorList>
    </citation>
    <scope>NUCLEOTIDE SEQUENCE [LARGE SCALE GENOMIC DNA]</scope>
    <source>
        <strain evidence="3">PN_DK_2014</strain>
    </source>
</reference>
<dbReference type="AlphaFoldDB" id="A0A0B2VQF9"/>
<keyword evidence="4" id="KW-1185">Reference proteome</keyword>
<feature type="chain" id="PRO_5002080289" evidence="2">
    <location>
        <begin position="20"/>
        <end position="183"/>
    </location>
</feature>
<feature type="signal peptide" evidence="2">
    <location>
        <begin position="1"/>
        <end position="19"/>
    </location>
</feature>
<dbReference type="EMBL" id="JPKZ01001158">
    <property type="protein sequence ID" value="KHN83672.1"/>
    <property type="molecule type" value="Genomic_DNA"/>
</dbReference>
<sequence>MMTWLFALTVVWLCAPGNRRHENKASKQIRQQMAKLERIRQRDRERQRQFSDYEREREPYRHERVESVVLVVLQRKHKDVAEVGPWVAKTSNVTLHEVQRPPDERLRDHTRSLHQPFWAVKLVSISQFVANFSLTLFYAIYQLQSWQFYFPITSNLSTVRRSASKKAKISEGRWERLLEECVQ</sequence>
<keyword evidence="2" id="KW-0732">Signal</keyword>
<feature type="compositionally biased region" description="Basic and acidic residues" evidence="1">
    <location>
        <begin position="35"/>
        <end position="53"/>
    </location>
</feature>
<protein>
    <submittedName>
        <fullName evidence="3">Uncharacterized protein</fullName>
    </submittedName>
</protein>
<name>A0A0B2VQF9_TOXCA</name>
<accession>A0A0B2VQF9</accession>
<gene>
    <name evidence="3" type="ORF">Tcan_09337</name>
</gene>
<organism evidence="3 4">
    <name type="scientific">Toxocara canis</name>
    <name type="common">Canine roundworm</name>
    <dbReference type="NCBI Taxonomy" id="6265"/>
    <lineage>
        <taxon>Eukaryota</taxon>
        <taxon>Metazoa</taxon>
        <taxon>Ecdysozoa</taxon>
        <taxon>Nematoda</taxon>
        <taxon>Chromadorea</taxon>
        <taxon>Rhabditida</taxon>
        <taxon>Spirurina</taxon>
        <taxon>Ascaridomorpha</taxon>
        <taxon>Ascaridoidea</taxon>
        <taxon>Toxocaridae</taxon>
        <taxon>Toxocara</taxon>
    </lineage>
</organism>
<comment type="caution">
    <text evidence="3">The sequence shown here is derived from an EMBL/GenBank/DDBJ whole genome shotgun (WGS) entry which is preliminary data.</text>
</comment>
<dbReference type="Proteomes" id="UP000031036">
    <property type="component" value="Unassembled WGS sequence"/>
</dbReference>
<feature type="region of interest" description="Disordered" evidence="1">
    <location>
        <begin position="22"/>
        <end position="53"/>
    </location>
</feature>
<proteinExistence type="predicted"/>